<evidence type="ECO:0000256" key="1">
    <source>
        <dbReference type="ARBA" id="ARBA00023015"/>
    </source>
</evidence>
<dbReference type="SUPFAM" id="SSF46689">
    <property type="entry name" value="Homeodomain-like"/>
    <property type="match status" value="1"/>
</dbReference>
<dbReference type="SUPFAM" id="SSF52317">
    <property type="entry name" value="Class I glutamine amidotransferase-like"/>
    <property type="match status" value="1"/>
</dbReference>
<dbReference type="InterPro" id="IPR009057">
    <property type="entry name" value="Homeodomain-like_sf"/>
</dbReference>
<sequence>MYDQAVAPFSGRSSSIGLHKVSILVQSSNSNAAIGACTELLEAANELTGQDFYRVKISAGLDQLRGVSSGGRNQTLILFGQSSERWQASPEIRSPLRSKLPCFHRIGLVGGAVFLLQDLPGLSQREVTVHPRLEFAARESRFAVCSDPGPVWQDGHVHSAFGGIAAMHMILALVAEDLGAFVAQSVAADVGLTLDTRARALSEQSKYLRQAEGSPLLLRGLEMMQDNIDTPIPGRSLALALAVSPRQLERSFRCKFGETPMTVYRNIRLEHAHQLLYQTDLPIMEVCVASGFTSNSNFSHWYRERYGQKPTEARKLRYTGVAG</sequence>
<dbReference type="RefSeq" id="WP_343211859.1">
    <property type="nucleotide sequence ID" value="NZ_CP123585.1"/>
</dbReference>
<dbReference type="InterPro" id="IPR050204">
    <property type="entry name" value="AraC_XylS_family_regulators"/>
</dbReference>
<name>A0ABZ2Y206_9RHOB</name>
<dbReference type="InterPro" id="IPR018062">
    <property type="entry name" value="HTH_AraC-typ_CS"/>
</dbReference>
<dbReference type="PANTHER" id="PTHR46796">
    <property type="entry name" value="HTH-TYPE TRANSCRIPTIONAL ACTIVATOR RHAS-RELATED"/>
    <property type="match status" value="1"/>
</dbReference>
<dbReference type="InterPro" id="IPR018060">
    <property type="entry name" value="HTH_AraC"/>
</dbReference>
<dbReference type="PROSITE" id="PS01124">
    <property type="entry name" value="HTH_ARAC_FAMILY_2"/>
    <property type="match status" value="1"/>
</dbReference>
<dbReference type="Pfam" id="PF12833">
    <property type="entry name" value="HTH_18"/>
    <property type="match status" value="1"/>
</dbReference>
<gene>
    <name evidence="5" type="ORF">QEZ52_21570</name>
</gene>
<keyword evidence="3" id="KW-0804">Transcription</keyword>
<dbReference type="InterPro" id="IPR029062">
    <property type="entry name" value="Class_I_gatase-like"/>
</dbReference>
<organism evidence="5 6">
    <name type="scientific">Aliisedimentitalea scapharcae</name>
    <dbReference type="NCBI Taxonomy" id="1524259"/>
    <lineage>
        <taxon>Bacteria</taxon>
        <taxon>Pseudomonadati</taxon>
        <taxon>Pseudomonadota</taxon>
        <taxon>Alphaproteobacteria</taxon>
        <taxon>Rhodobacterales</taxon>
        <taxon>Roseobacteraceae</taxon>
        <taxon>Aliisedimentitalea</taxon>
    </lineage>
</organism>
<dbReference type="Gene3D" id="1.10.10.60">
    <property type="entry name" value="Homeodomain-like"/>
    <property type="match status" value="1"/>
</dbReference>
<accession>A0ABZ2Y206</accession>
<keyword evidence="5" id="KW-0614">Plasmid</keyword>
<evidence type="ECO:0000256" key="3">
    <source>
        <dbReference type="ARBA" id="ARBA00023163"/>
    </source>
</evidence>
<keyword evidence="1" id="KW-0805">Transcription regulation</keyword>
<dbReference type="PROSITE" id="PS00041">
    <property type="entry name" value="HTH_ARAC_FAMILY_1"/>
    <property type="match status" value="1"/>
</dbReference>
<evidence type="ECO:0000259" key="4">
    <source>
        <dbReference type="PROSITE" id="PS01124"/>
    </source>
</evidence>
<dbReference type="Proteomes" id="UP001623232">
    <property type="component" value="Plasmid unnamed4"/>
</dbReference>
<keyword evidence="6" id="KW-1185">Reference proteome</keyword>
<reference evidence="5 6" key="1">
    <citation type="submission" date="2023-04" db="EMBL/GenBank/DDBJ databases">
        <title>Complete genome sequence of Alisedimentitalea scapharcae.</title>
        <authorList>
            <person name="Rong J.-C."/>
            <person name="Yi M.-L."/>
            <person name="Zhao Q."/>
        </authorList>
    </citation>
    <scope>NUCLEOTIDE SEQUENCE [LARGE SCALE GENOMIC DNA]</scope>
    <source>
        <strain evidence="5 6">KCTC 42119</strain>
        <plasmid evidence="5 6">unnamed4</plasmid>
    </source>
</reference>
<proteinExistence type="predicted"/>
<protein>
    <submittedName>
        <fullName evidence="5">Helix-turn-helix domain-containing protein</fullName>
    </submittedName>
</protein>
<evidence type="ECO:0000256" key="2">
    <source>
        <dbReference type="ARBA" id="ARBA00023125"/>
    </source>
</evidence>
<keyword evidence="2" id="KW-0238">DNA-binding</keyword>
<dbReference type="Gene3D" id="3.40.50.880">
    <property type="match status" value="1"/>
</dbReference>
<geneLocation type="plasmid" evidence="5 6">
    <name>unnamed4</name>
</geneLocation>
<dbReference type="SMART" id="SM00342">
    <property type="entry name" value="HTH_ARAC"/>
    <property type="match status" value="1"/>
</dbReference>
<feature type="domain" description="HTH araC/xylS-type" evidence="4">
    <location>
        <begin position="218"/>
        <end position="316"/>
    </location>
</feature>
<evidence type="ECO:0000313" key="6">
    <source>
        <dbReference type="Proteomes" id="UP001623232"/>
    </source>
</evidence>
<evidence type="ECO:0000313" key="5">
    <source>
        <dbReference type="EMBL" id="WZK91154.1"/>
    </source>
</evidence>
<dbReference type="EMBL" id="CP123585">
    <property type="protein sequence ID" value="WZK91154.1"/>
    <property type="molecule type" value="Genomic_DNA"/>
</dbReference>